<protein>
    <submittedName>
        <fullName evidence="1">Predicted protein</fullName>
    </submittedName>
</protein>
<sequence>MRPNLVGQSIAVQLWKHPGLTTGLLANMRPELVKRFNVVPITGLRFRFRLFRTLCHSENVLSVKRSLKGSQWIQGREYKAVLEITRLGCSRFSVTSRDLPAGEKRFWRAVVGHPYRFTIYSCNRLYSNSQKPMDCLNISESPHYLLQPDVRPIIEQKSM</sequence>
<name>A9U544_PHYPA</name>
<evidence type="ECO:0000313" key="1">
    <source>
        <dbReference type="EMBL" id="EDQ49208.1"/>
    </source>
</evidence>
<reference evidence="1" key="1">
    <citation type="journal article" date="2008" name="Science">
        <title>The Physcomitrella genome reveals evolutionary insights into the conquest of land by plants.</title>
        <authorList>
            <person name="Rensing S."/>
            <person name="Lang D."/>
            <person name="Zimmer A."/>
            <person name="Terry A."/>
            <person name="Salamov A."/>
            <person name="Shapiro H."/>
            <person name="Nishiyama T."/>
            <person name="Perroud P.-F."/>
            <person name="Lindquist E."/>
            <person name="Kamisugi Y."/>
            <person name="Tanahashi T."/>
            <person name="Sakakibara K."/>
            <person name="Fujita T."/>
            <person name="Oishi K."/>
            <person name="Shin-I T."/>
            <person name="Kuroki Y."/>
            <person name="Toyoda A."/>
            <person name="Suzuki Y."/>
            <person name="Hashimoto A."/>
            <person name="Yamaguchi K."/>
            <person name="Sugano A."/>
            <person name="Kohara Y."/>
            <person name="Fujiyama A."/>
            <person name="Anterola A."/>
            <person name="Aoki S."/>
            <person name="Ashton N."/>
            <person name="Barbazuk W.B."/>
            <person name="Barker E."/>
            <person name="Bennetzen J."/>
            <person name="Bezanilla M."/>
            <person name="Blankenship R."/>
            <person name="Cho S.H."/>
            <person name="Dutcher S."/>
            <person name="Estelle M."/>
            <person name="Fawcett J.A."/>
            <person name="Gundlach H."/>
            <person name="Hanada K."/>
            <person name="Heyl A."/>
            <person name="Hicks K.A."/>
            <person name="Hugh J."/>
            <person name="Lohr M."/>
            <person name="Mayer K."/>
            <person name="Melkozernov A."/>
            <person name="Murata T."/>
            <person name="Nelson D."/>
            <person name="Pils B."/>
            <person name="Prigge M."/>
            <person name="Reiss B."/>
            <person name="Renner T."/>
            <person name="Rombauts S."/>
            <person name="Rushton P."/>
            <person name="Sanderfoot A."/>
            <person name="Schween G."/>
            <person name="Shiu S.-H."/>
            <person name="Stueber K."/>
            <person name="Theodoulou F.L."/>
            <person name="Tu H."/>
            <person name="Van de Peer Y."/>
            <person name="Verrier P.J."/>
            <person name="Waters E."/>
            <person name="Wood A."/>
            <person name="Yang L."/>
            <person name="Cove D."/>
            <person name="Cuming A."/>
            <person name="Hasebe M."/>
            <person name="Lucas S."/>
            <person name="Mishler D.B."/>
            <person name="Reski R."/>
            <person name="Grigoriev I."/>
            <person name="Quatrano R.S."/>
            <person name="Boore J.L."/>
        </authorList>
    </citation>
    <scope>NUCLEOTIDE SEQUENCE [LARGE SCALE GENOMIC DNA]</scope>
</reference>
<accession>A9U544</accession>
<dbReference type="EMBL" id="DS545433">
    <property type="protein sequence ID" value="EDQ49208.1"/>
    <property type="molecule type" value="Genomic_DNA"/>
</dbReference>
<proteinExistence type="predicted"/>
<gene>
    <name evidence="1" type="ORF">PHYPADRAFT_102366</name>
</gene>
<organism>
    <name type="scientific">Physcomitrium patens</name>
    <name type="common">Spreading-leaved earth moss</name>
    <name type="synonym">Physcomitrella patens</name>
    <dbReference type="NCBI Taxonomy" id="3218"/>
    <lineage>
        <taxon>Eukaryota</taxon>
        <taxon>Viridiplantae</taxon>
        <taxon>Streptophyta</taxon>
        <taxon>Embryophyta</taxon>
        <taxon>Bryophyta</taxon>
        <taxon>Bryophytina</taxon>
        <taxon>Bryopsida</taxon>
        <taxon>Funariidae</taxon>
        <taxon>Funariales</taxon>
        <taxon>Funariaceae</taxon>
        <taxon>Physcomitrium</taxon>
    </lineage>
</organism>
<dbReference type="AlphaFoldDB" id="A9U544"/>